<reference evidence="2 3" key="1">
    <citation type="submission" date="2018-06" db="EMBL/GenBank/DDBJ databases">
        <title>Draft Whole-Genome Sequence of the purple photosynthetic bacterium Rhodospeudomonas palustris XCP.</title>
        <authorList>
            <person name="Rayyan A."/>
            <person name="Meyer T.E."/>
            <person name="Kyndt J.A."/>
        </authorList>
    </citation>
    <scope>NUCLEOTIDE SEQUENCE [LARGE SCALE GENOMIC DNA]</scope>
    <source>
        <strain evidence="2 3">XCP</strain>
    </source>
</reference>
<dbReference type="PANTHER" id="PTHR36124">
    <property type="match status" value="1"/>
</dbReference>
<comment type="caution">
    <text evidence="2">The sequence shown here is derived from an EMBL/GenBank/DDBJ whole genome shotgun (WGS) entry which is preliminary data.</text>
</comment>
<name>A0A323UMP6_RHOPL</name>
<dbReference type="PANTHER" id="PTHR36124:SF1">
    <property type="entry name" value="ER-BOUND OXYGENASE MPAB_MPAB'_RUBBER OXYGENASE CATALYTIC DOMAIN-CONTAINING PROTEIN"/>
    <property type="match status" value="1"/>
</dbReference>
<accession>A0A323UMP6</accession>
<dbReference type="AlphaFoldDB" id="A0A323UMP6"/>
<dbReference type="InterPro" id="IPR018713">
    <property type="entry name" value="MPAB/Lcp_cat_dom"/>
</dbReference>
<dbReference type="RefSeq" id="WP_110784810.1">
    <property type="nucleotide sequence ID" value="NZ_QKQS01000006.1"/>
</dbReference>
<dbReference type="EMBL" id="QKQS01000006">
    <property type="protein sequence ID" value="PZA13649.1"/>
    <property type="molecule type" value="Genomic_DNA"/>
</dbReference>
<dbReference type="OrthoDB" id="836517at2"/>
<dbReference type="Proteomes" id="UP000248134">
    <property type="component" value="Unassembled WGS sequence"/>
</dbReference>
<evidence type="ECO:0000313" key="3">
    <source>
        <dbReference type="Proteomes" id="UP000248134"/>
    </source>
</evidence>
<dbReference type="GO" id="GO:0016491">
    <property type="term" value="F:oxidoreductase activity"/>
    <property type="evidence" value="ECO:0007669"/>
    <property type="project" value="InterPro"/>
</dbReference>
<evidence type="ECO:0000259" key="1">
    <source>
        <dbReference type="Pfam" id="PF09995"/>
    </source>
</evidence>
<dbReference type="Pfam" id="PF09995">
    <property type="entry name" value="MPAB_Lcp_cat"/>
    <property type="match status" value="1"/>
</dbReference>
<organism evidence="2 3">
    <name type="scientific">Rhodopseudomonas palustris</name>
    <dbReference type="NCBI Taxonomy" id="1076"/>
    <lineage>
        <taxon>Bacteria</taxon>
        <taxon>Pseudomonadati</taxon>
        <taxon>Pseudomonadota</taxon>
        <taxon>Alphaproteobacteria</taxon>
        <taxon>Hyphomicrobiales</taxon>
        <taxon>Nitrobacteraceae</taxon>
        <taxon>Rhodopseudomonas</taxon>
    </lineage>
</organism>
<evidence type="ECO:0000313" key="2">
    <source>
        <dbReference type="EMBL" id="PZA13649.1"/>
    </source>
</evidence>
<gene>
    <name evidence="2" type="ORF">DNX69_02210</name>
</gene>
<dbReference type="InterPro" id="IPR046366">
    <property type="entry name" value="MPAB"/>
</dbReference>
<protein>
    <submittedName>
        <fullName evidence="2">DUF2236 domain-containing protein</fullName>
    </submittedName>
</protein>
<feature type="domain" description="ER-bound oxygenase mpaB/mpaB'/Rubber oxygenase catalytic" evidence="1">
    <location>
        <begin position="66"/>
        <end position="244"/>
    </location>
</feature>
<sequence>MIDSLEPQVTTADALTAPNGSPELAEAQRAVWRMAHIDFPWDINKALEFALLRTYAVPSISGLLARTGEFSKRVSKRYDDTALLIREVLRNGFDSDRARRAFDRINAMHGRFRIANDDYLYVLSTFVFAPIDWVGRFGHRPMTEVEQHLWFVYWNEFGRRMGIDGLYPDIQSFRAFADEFERTRFVYAPSNRLISERTIDLVLSDYFVPRILHRGGRQVALAITDRPLVEALGFKYPSAPLRALALGGLGLRRVILKLLPKRRAPKWQEIGGRTYPEGYNIEELGTFPRAKGA</sequence>
<proteinExistence type="predicted"/>